<keyword evidence="2" id="KW-1185">Reference proteome</keyword>
<feature type="non-terminal residue" evidence="1">
    <location>
        <position position="117"/>
    </location>
</feature>
<comment type="caution">
    <text evidence="1">The sequence shown here is derived from an EMBL/GenBank/DDBJ whole genome shotgun (WGS) entry which is preliminary data.</text>
</comment>
<accession>A0A8K0CXW4</accession>
<dbReference type="AlphaFoldDB" id="A0A8K0CXW4"/>
<dbReference type="Proteomes" id="UP000801492">
    <property type="component" value="Unassembled WGS sequence"/>
</dbReference>
<name>A0A8K0CXW4_IGNLU</name>
<reference evidence="1" key="1">
    <citation type="submission" date="2019-08" db="EMBL/GenBank/DDBJ databases">
        <title>The genome of the North American firefly Photinus pyralis.</title>
        <authorList>
            <consortium name="Photinus pyralis genome working group"/>
            <person name="Fallon T.R."/>
            <person name="Sander Lower S.E."/>
            <person name="Weng J.-K."/>
        </authorList>
    </citation>
    <scope>NUCLEOTIDE SEQUENCE</scope>
    <source>
        <strain evidence="1">TRF0915ILg1</strain>
        <tissue evidence="1">Whole body</tissue>
    </source>
</reference>
<organism evidence="1 2">
    <name type="scientific">Ignelater luminosus</name>
    <name type="common">Cucubano</name>
    <name type="synonym">Pyrophorus luminosus</name>
    <dbReference type="NCBI Taxonomy" id="2038154"/>
    <lineage>
        <taxon>Eukaryota</taxon>
        <taxon>Metazoa</taxon>
        <taxon>Ecdysozoa</taxon>
        <taxon>Arthropoda</taxon>
        <taxon>Hexapoda</taxon>
        <taxon>Insecta</taxon>
        <taxon>Pterygota</taxon>
        <taxon>Neoptera</taxon>
        <taxon>Endopterygota</taxon>
        <taxon>Coleoptera</taxon>
        <taxon>Polyphaga</taxon>
        <taxon>Elateriformia</taxon>
        <taxon>Elateroidea</taxon>
        <taxon>Elateridae</taxon>
        <taxon>Agrypninae</taxon>
        <taxon>Pyrophorini</taxon>
        <taxon>Ignelater</taxon>
    </lineage>
</organism>
<proteinExistence type="predicted"/>
<evidence type="ECO:0000313" key="1">
    <source>
        <dbReference type="EMBL" id="KAF2893426.1"/>
    </source>
</evidence>
<dbReference type="EMBL" id="VTPC01007996">
    <property type="protein sequence ID" value="KAF2893426.1"/>
    <property type="molecule type" value="Genomic_DNA"/>
</dbReference>
<sequence>MQRRLSHNSGSSRPRSSSTSECVCLAGAQNCDDAVVGLGHWFIDSATFRELKAENNLIVSEDEIVNVAEEIYNEPVVTDRLHHNYTENDDDNGCGWDDLNFVIQRKPIIILTAVSRN</sequence>
<protein>
    <submittedName>
        <fullName evidence="1">Uncharacterized protein</fullName>
    </submittedName>
</protein>
<evidence type="ECO:0000313" key="2">
    <source>
        <dbReference type="Proteomes" id="UP000801492"/>
    </source>
</evidence>
<gene>
    <name evidence="1" type="ORF">ILUMI_12747</name>
</gene>